<dbReference type="InterPro" id="IPR011004">
    <property type="entry name" value="Trimer_LpxA-like_sf"/>
</dbReference>
<keyword evidence="3" id="KW-1185">Reference proteome</keyword>
<dbReference type="Pfam" id="PF17836">
    <property type="entry name" value="PglD_N"/>
    <property type="match status" value="1"/>
</dbReference>
<feature type="domain" description="PglD N-terminal" evidence="1">
    <location>
        <begin position="3"/>
        <end position="78"/>
    </location>
</feature>
<proteinExistence type="predicted"/>
<evidence type="ECO:0000313" key="2">
    <source>
        <dbReference type="EMBL" id="WYJ81351.1"/>
    </source>
</evidence>
<dbReference type="InterPro" id="IPR050179">
    <property type="entry name" value="Trans_hexapeptide_repeat"/>
</dbReference>
<evidence type="ECO:0000313" key="3">
    <source>
        <dbReference type="Proteomes" id="UP000664360"/>
    </source>
</evidence>
<dbReference type="Gene3D" id="3.40.50.20">
    <property type="match status" value="1"/>
</dbReference>
<reference evidence="2 3" key="2">
    <citation type="submission" date="2024-03" db="EMBL/GenBank/DDBJ databases">
        <title>The Genome Sequence of Enterococcus sp. DIV1094.</title>
        <authorList>
            <consortium name="The Broad Institute Genomics Platform"/>
            <consortium name="The Broad Institute Microbial Omics Core"/>
            <consortium name="The Broad Institute Genomic Center for Infectious Diseases"/>
            <person name="Earl A."/>
            <person name="Manson A."/>
            <person name="Gilmore M."/>
            <person name="Schwartman J."/>
            <person name="Shea T."/>
            <person name="Abouelleil A."/>
            <person name="Cao P."/>
            <person name="Chapman S."/>
            <person name="Cusick C."/>
            <person name="Young S."/>
            <person name="Neafsey D."/>
            <person name="Nusbaum C."/>
            <person name="Birren B."/>
        </authorList>
    </citation>
    <scope>NUCLEOTIDE SEQUENCE [LARGE SCALE GENOMIC DNA]</scope>
    <source>
        <strain evidence="2 3">DIV1094</strain>
    </source>
</reference>
<evidence type="ECO:0000259" key="1">
    <source>
        <dbReference type="Pfam" id="PF17836"/>
    </source>
</evidence>
<sequence>MKAVIVGAGGFGKEIAFLLNRSSEYDDVSFVDDAKTLDEQIVGIPVIGTIDRLSRVEQKTAVFIGVASPLIKEKIFLKLKDNNNLTFPNLIDPTAIVGLNVKLGIGNILMPYTTYTADISIGDFNMFNIHSTIGHDSQIGNYNSIYPNVNLSGYTIVGNKNEIGVGTKVIPQVSIGQGNIIGAGSVIVKDILNNTKSVGVPAKIIESWDEDGK</sequence>
<name>A0ABZ2T3U0_9ENTE</name>
<dbReference type="NCBIfam" id="TIGR03570">
    <property type="entry name" value="NeuD_NnaD"/>
    <property type="match status" value="1"/>
</dbReference>
<gene>
    <name evidence="2" type="ORF">DOK79_002935</name>
</gene>
<organism evidence="2 3">
    <name type="scientific">Candidatus Enterococcus mangumiae</name>
    <dbReference type="NCBI Taxonomy" id="2230878"/>
    <lineage>
        <taxon>Bacteria</taxon>
        <taxon>Bacillati</taxon>
        <taxon>Bacillota</taxon>
        <taxon>Bacilli</taxon>
        <taxon>Lactobacillales</taxon>
        <taxon>Enterococcaceae</taxon>
        <taxon>Enterococcus</taxon>
    </lineage>
</organism>
<dbReference type="EMBL" id="CP147250">
    <property type="protein sequence ID" value="WYJ81351.1"/>
    <property type="molecule type" value="Genomic_DNA"/>
</dbReference>
<dbReference type="SUPFAM" id="SSF51161">
    <property type="entry name" value="Trimeric LpxA-like enzymes"/>
    <property type="match status" value="1"/>
</dbReference>
<reference evidence="2 3" key="1">
    <citation type="submission" date="2021-03" db="EMBL/GenBank/DDBJ databases">
        <authorList>
            <person name="Gilmore M.S."/>
            <person name="Schwartzman J."/>
            <person name="Van Tyne D."/>
            <person name="Martin M."/>
            <person name="Earl A.M."/>
            <person name="Manson A.L."/>
            <person name="Straub T."/>
            <person name="Salamzade R."/>
            <person name="Saavedra J."/>
            <person name="Lebreton F."/>
            <person name="Prichula J."/>
            <person name="Schaufler K."/>
            <person name="Gaca A."/>
            <person name="Sgardioli B."/>
            <person name="Wagenaar J."/>
            <person name="Strong T."/>
        </authorList>
    </citation>
    <scope>NUCLEOTIDE SEQUENCE [LARGE SCALE GENOMIC DNA]</scope>
    <source>
        <strain evidence="2 3">DIV1094</strain>
    </source>
</reference>
<dbReference type="Proteomes" id="UP000664360">
    <property type="component" value="Chromosome"/>
</dbReference>
<dbReference type="PANTHER" id="PTHR43300">
    <property type="entry name" value="ACETYLTRANSFERASE"/>
    <property type="match status" value="1"/>
</dbReference>
<dbReference type="InterPro" id="IPR041561">
    <property type="entry name" value="PglD_N"/>
</dbReference>
<dbReference type="InterPro" id="IPR020019">
    <property type="entry name" value="AcTrfase_PglD-like"/>
</dbReference>
<dbReference type="PANTHER" id="PTHR43300:SF7">
    <property type="entry name" value="UDP-N-ACETYLBACILLOSAMINE N-ACETYLTRANSFERASE"/>
    <property type="match status" value="1"/>
</dbReference>
<dbReference type="RefSeq" id="WP_206857087.1">
    <property type="nucleotide sequence ID" value="NZ_CP147250.1"/>
</dbReference>
<protein>
    <recommendedName>
        <fullName evidence="1">PglD N-terminal domain-containing protein</fullName>
    </recommendedName>
</protein>
<dbReference type="CDD" id="cd03360">
    <property type="entry name" value="LbH_AT_putative"/>
    <property type="match status" value="1"/>
</dbReference>
<accession>A0ABZ2T3U0</accession>
<dbReference type="Gene3D" id="2.160.10.10">
    <property type="entry name" value="Hexapeptide repeat proteins"/>
    <property type="match status" value="1"/>
</dbReference>